<protein>
    <submittedName>
        <fullName evidence="1">Uncharacterized protein</fullName>
    </submittedName>
</protein>
<accession>A0ABD1FE89</accession>
<reference evidence="1 2" key="1">
    <citation type="submission" date="2024-05" db="EMBL/GenBank/DDBJ databases">
        <title>Genetic variation in Jamaican populations of the coffee berry borer (Hypothenemus hampei).</title>
        <authorList>
            <person name="Errbii M."/>
            <person name="Myrie A."/>
        </authorList>
    </citation>
    <scope>NUCLEOTIDE SEQUENCE [LARGE SCALE GENOMIC DNA]</scope>
    <source>
        <strain evidence="1">JA-Hopewell-2020-01-JO</strain>
        <tissue evidence="1">Whole body</tissue>
    </source>
</reference>
<sequence>MPKENRCPNVTLFTVTDAEIEEMENSILSNQPNLVPFKGTLQVHQVQGSTLFPSKLVMKTLSCFCSDECEHFQLGVVKYSTVGVNFDGIFKEPDRKNLREIG</sequence>
<dbReference type="EMBL" id="JBDJPC010000001">
    <property type="protein sequence ID" value="KAL1516318.1"/>
    <property type="molecule type" value="Genomic_DNA"/>
</dbReference>
<dbReference type="AlphaFoldDB" id="A0ABD1FE89"/>
<keyword evidence="2" id="KW-1185">Reference proteome</keyword>
<dbReference type="Proteomes" id="UP001566132">
    <property type="component" value="Unassembled WGS sequence"/>
</dbReference>
<gene>
    <name evidence="1" type="ORF">ABEB36_000237</name>
</gene>
<evidence type="ECO:0000313" key="1">
    <source>
        <dbReference type="EMBL" id="KAL1516318.1"/>
    </source>
</evidence>
<evidence type="ECO:0000313" key="2">
    <source>
        <dbReference type="Proteomes" id="UP001566132"/>
    </source>
</evidence>
<proteinExistence type="predicted"/>
<name>A0ABD1FE89_HYPHA</name>
<comment type="caution">
    <text evidence="1">The sequence shown here is derived from an EMBL/GenBank/DDBJ whole genome shotgun (WGS) entry which is preliminary data.</text>
</comment>
<organism evidence="1 2">
    <name type="scientific">Hypothenemus hampei</name>
    <name type="common">Coffee berry borer</name>
    <dbReference type="NCBI Taxonomy" id="57062"/>
    <lineage>
        <taxon>Eukaryota</taxon>
        <taxon>Metazoa</taxon>
        <taxon>Ecdysozoa</taxon>
        <taxon>Arthropoda</taxon>
        <taxon>Hexapoda</taxon>
        <taxon>Insecta</taxon>
        <taxon>Pterygota</taxon>
        <taxon>Neoptera</taxon>
        <taxon>Endopterygota</taxon>
        <taxon>Coleoptera</taxon>
        <taxon>Polyphaga</taxon>
        <taxon>Cucujiformia</taxon>
        <taxon>Curculionidae</taxon>
        <taxon>Scolytinae</taxon>
        <taxon>Hypothenemus</taxon>
    </lineage>
</organism>